<dbReference type="SUPFAM" id="SSF55874">
    <property type="entry name" value="ATPase domain of HSP90 chaperone/DNA topoisomerase II/histidine kinase"/>
    <property type="match status" value="1"/>
</dbReference>
<dbReference type="PANTHER" id="PTHR24421">
    <property type="entry name" value="NITRATE/NITRITE SENSOR PROTEIN NARX-RELATED"/>
    <property type="match status" value="1"/>
</dbReference>
<dbReference type="SMART" id="SM00387">
    <property type="entry name" value="HATPase_c"/>
    <property type="match status" value="1"/>
</dbReference>
<dbReference type="NCBIfam" id="TIGR00229">
    <property type="entry name" value="sensory_box"/>
    <property type="match status" value="1"/>
</dbReference>
<name>A0A418X0G2_9BURK</name>
<sequence>MMQAEWLPIVMQGSFSEIYVIECNTLRFMHANQAARKNLQYNARELTEMTPLCIARNPDAEALQDILQSMRDGRCPKAFLNATHVRKDGSTYPIEFRLFYCPSKTTPAFIAIGNDISARHESAKALHVSEARLRAIVSNMPGLVYQFMLKVDGSVSFPYLSEGCQALLGVPAARLRADSSLFLNLILPEDRQSYLESMIASADTLKAWNWEGRIWIEKWKDIKWINLRSTPRAVLWEGVRWEGIMTNITDSKREEAELKRSRAQLAELSAHVETAKEKERMRVAREIHDDLGGNLTAIKMALALLTRRLPQEEGALVEKAGYVDALVDRTIEAIHRISVDLRPSILDFGIMAAIEWQAREFEKHVGIPCVVSSNKKEIDLHPDQATALFRIFQESLTNIGKHAGATKVIVRLVRTNRHVRLEIVDNGKGIATTDRLKPKSFGIRGMVERANALGGNLTVSNVPGGGSVVALRIPLAASAVKF</sequence>
<dbReference type="GO" id="GO:0016020">
    <property type="term" value="C:membrane"/>
    <property type="evidence" value="ECO:0007669"/>
    <property type="project" value="InterPro"/>
</dbReference>
<dbReference type="Proteomes" id="UP000285190">
    <property type="component" value="Unassembled WGS sequence"/>
</dbReference>
<evidence type="ECO:0000313" key="7">
    <source>
        <dbReference type="Proteomes" id="UP000285190"/>
    </source>
</evidence>
<gene>
    <name evidence="6" type="ORF">D3870_08105</name>
</gene>
<protein>
    <submittedName>
        <fullName evidence="6">PAS domain S-box protein</fullName>
    </submittedName>
</protein>
<dbReference type="Gene3D" id="3.30.450.20">
    <property type="entry name" value="PAS domain"/>
    <property type="match status" value="2"/>
</dbReference>
<dbReference type="SUPFAM" id="SSF55785">
    <property type="entry name" value="PYP-like sensor domain (PAS domain)"/>
    <property type="match status" value="2"/>
</dbReference>
<evidence type="ECO:0000256" key="2">
    <source>
        <dbReference type="ARBA" id="ARBA00022777"/>
    </source>
</evidence>
<organism evidence="6 7">
    <name type="scientific">Noviherbaspirillum cavernae</name>
    <dbReference type="NCBI Taxonomy" id="2320862"/>
    <lineage>
        <taxon>Bacteria</taxon>
        <taxon>Pseudomonadati</taxon>
        <taxon>Pseudomonadota</taxon>
        <taxon>Betaproteobacteria</taxon>
        <taxon>Burkholderiales</taxon>
        <taxon>Oxalobacteraceae</taxon>
        <taxon>Noviherbaspirillum</taxon>
    </lineage>
</organism>
<dbReference type="InterPro" id="IPR000014">
    <property type="entry name" value="PAS"/>
</dbReference>
<dbReference type="InterPro" id="IPR003594">
    <property type="entry name" value="HATPase_dom"/>
</dbReference>
<evidence type="ECO:0000256" key="1">
    <source>
        <dbReference type="ARBA" id="ARBA00022679"/>
    </source>
</evidence>
<keyword evidence="1" id="KW-0808">Transferase</keyword>
<dbReference type="Gene3D" id="1.20.5.1930">
    <property type="match status" value="1"/>
</dbReference>
<dbReference type="RefSeq" id="WP_119738147.1">
    <property type="nucleotide sequence ID" value="NZ_QYUN01000002.1"/>
</dbReference>
<dbReference type="InterPro" id="IPR035965">
    <property type="entry name" value="PAS-like_dom_sf"/>
</dbReference>
<feature type="domain" description="Histidine kinase/HSP90-like ATPase" evidence="5">
    <location>
        <begin position="383"/>
        <end position="477"/>
    </location>
</feature>
<proteinExistence type="predicted"/>
<evidence type="ECO:0000313" key="6">
    <source>
        <dbReference type="EMBL" id="RJG05984.1"/>
    </source>
</evidence>
<evidence type="ECO:0000256" key="3">
    <source>
        <dbReference type="ARBA" id="ARBA00023012"/>
    </source>
</evidence>
<dbReference type="GO" id="GO:0000155">
    <property type="term" value="F:phosphorelay sensor kinase activity"/>
    <property type="evidence" value="ECO:0007669"/>
    <property type="project" value="InterPro"/>
</dbReference>
<reference evidence="6 7" key="1">
    <citation type="submission" date="2018-09" db="EMBL/GenBank/DDBJ databases">
        <authorList>
            <person name="Zhu H."/>
        </authorList>
    </citation>
    <scope>NUCLEOTIDE SEQUENCE [LARGE SCALE GENOMIC DNA]</scope>
    <source>
        <strain evidence="6 7">K2R10-39</strain>
    </source>
</reference>
<accession>A0A418X0G2</accession>
<comment type="caution">
    <text evidence="6">The sequence shown here is derived from an EMBL/GenBank/DDBJ whole genome shotgun (WGS) entry which is preliminary data.</text>
</comment>
<dbReference type="PANTHER" id="PTHR24421:SF59">
    <property type="entry name" value="OXYGEN SENSOR HISTIDINE KINASE NREB"/>
    <property type="match status" value="1"/>
</dbReference>
<keyword evidence="4" id="KW-0175">Coiled coil</keyword>
<dbReference type="CDD" id="cd16917">
    <property type="entry name" value="HATPase_UhpB-NarQ-NarX-like"/>
    <property type="match status" value="1"/>
</dbReference>
<dbReference type="OrthoDB" id="9813412at2"/>
<dbReference type="Pfam" id="PF13426">
    <property type="entry name" value="PAS_9"/>
    <property type="match status" value="1"/>
</dbReference>
<feature type="coiled-coil region" evidence="4">
    <location>
        <begin position="251"/>
        <end position="278"/>
    </location>
</feature>
<dbReference type="EMBL" id="QYUN01000002">
    <property type="protein sequence ID" value="RJG05984.1"/>
    <property type="molecule type" value="Genomic_DNA"/>
</dbReference>
<dbReference type="Gene3D" id="3.30.565.10">
    <property type="entry name" value="Histidine kinase-like ATPase, C-terminal domain"/>
    <property type="match status" value="1"/>
</dbReference>
<dbReference type="InterPro" id="IPR050482">
    <property type="entry name" value="Sensor_HK_TwoCompSys"/>
</dbReference>
<dbReference type="GO" id="GO:0046983">
    <property type="term" value="F:protein dimerization activity"/>
    <property type="evidence" value="ECO:0007669"/>
    <property type="project" value="InterPro"/>
</dbReference>
<dbReference type="AlphaFoldDB" id="A0A418X0G2"/>
<evidence type="ECO:0000259" key="5">
    <source>
        <dbReference type="SMART" id="SM00387"/>
    </source>
</evidence>
<keyword evidence="2" id="KW-0418">Kinase</keyword>
<evidence type="ECO:0000256" key="4">
    <source>
        <dbReference type="SAM" id="Coils"/>
    </source>
</evidence>
<dbReference type="Pfam" id="PF07730">
    <property type="entry name" value="HisKA_3"/>
    <property type="match status" value="1"/>
</dbReference>
<keyword evidence="7" id="KW-1185">Reference proteome</keyword>
<dbReference type="Pfam" id="PF02518">
    <property type="entry name" value="HATPase_c"/>
    <property type="match status" value="1"/>
</dbReference>
<keyword evidence="3" id="KW-0902">Two-component regulatory system</keyword>
<dbReference type="InterPro" id="IPR011712">
    <property type="entry name" value="Sig_transdc_His_kin_sub3_dim/P"/>
</dbReference>
<dbReference type="InterPro" id="IPR036890">
    <property type="entry name" value="HATPase_C_sf"/>
</dbReference>